<dbReference type="GO" id="GO:0000122">
    <property type="term" value="P:negative regulation of transcription by RNA polymerase II"/>
    <property type="evidence" value="ECO:0007669"/>
    <property type="project" value="TreeGrafter"/>
</dbReference>
<keyword evidence="8" id="KW-0812">Transmembrane</keyword>
<dbReference type="Gene3D" id="3.30.50.10">
    <property type="entry name" value="Erythroid Transcription Factor GATA-1, subunit A"/>
    <property type="match status" value="1"/>
</dbReference>
<dbReference type="FunFam" id="3.30.50.10:FF:000007">
    <property type="entry name" value="Nitrogen regulatory AreA, N-terminal"/>
    <property type="match status" value="1"/>
</dbReference>
<keyword evidence="8" id="KW-0472">Membrane</keyword>
<dbReference type="Pfam" id="PF00320">
    <property type="entry name" value="GATA"/>
    <property type="match status" value="1"/>
</dbReference>
<reference evidence="10" key="1">
    <citation type="submission" date="2022-07" db="EMBL/GenBank/DDBJ databases">
        <title>Phylogenomic reconstructions and comparative analyses of Kickxellomycotina fungi.</title>
        <authorList>
            <person name="Reynolds N.K."/>
            <person name="Stajich J.E."/>
            <person name="Barry K."/>
            <person name="Grigoriev I.V."/>
            <person name="Crous P."/>
            <person name="Smith M.E."/>
        </authorList>
    </citation>
    <scope>NUCLEOTIDE SEQUENCE</scope>
    <source>
        <strain evidence="10">BCRC 34381</strain>
    </source>
</reference>
<evidence type="ECO:0000313" key="11">
    <source>
        <dbReference type="Proteomes" id="UP001143981"/>
    </source>
</evidence>
<dbReference type="Proteomes" id="UP001143981">
    <property type="component" value="Unassembled WGS sequence"/>
</dbReference>
<keyword evidence="2" id="KW-0479">Metal-binding</keyword>
<evidence type="ECO:0000256" key="2">
    <source>
        <dbReference type="ARBA" id="ARBA00022723"/>
    </source>
</evidence>
<dbReference type="GO" id="GO:0008270">
    <property type="term" value="F:zinc ion binding"/>
    <property type="evidence" value="ECO:0007669"/>
    <property type="project" value="UniProtKB-KW"/>
</dbReference>
<dbReference type="GO" id="GO:0000981">
    <property type="term" value="F:DNA-binding transcription factor activity, RNA polymerase II-specific"/>
    <property type="evidence" value="ECO:0007669"/>
    <property type="project" value="TreeGrafter"/>
</dbReference>
<dbReference type="PRINTS" id="PR00619">
    <property type="entry name" value="GATAZNFINGER"/>
</dbReference>
<evidence type="ECO:0000256" key="6">
    <source>
        <dbReference type="PROSITE-ProRule" id="PRU00094"/>
    </source>
</evidence>
<feature type="compositionally biased region" description="Polar residues" evidence="7">
    <location>
        <begin position="1"/>
        <end position="10"/>
    </location>
</feature>
<dbReference type="AlphaFoldDB" id="A0A9W7YJ52"/>
<feature type="region of interest" description="Disordered" evidence="7">
    <location>
        <begin position="1"/>
        <end position="21"/>
    </location>
</feature>
<dbReference type="GO" id="GO:0005634">
    <property type="term" value="C:nucleus"/>
    <property type="evidence" value="ECO:0007669"/>
    <property type="project" value="UniProtKB-SubCell"/>
</dbReference>
<feature type="transmembrane region" description="Helical" evidence="8">
    <location>
        <begin position="78"/>
        <end position="98"/>
    </location>
</feature>
<comment type="caution">
    <text evidence="10">The sequence shown here is derived from an EMBL/GenBank/DDBJ whole genome shotgun (WGS) entry which is preliminary data.</text>
</comment>
<evidence type="ECO:0000256" key="4">
    <source>
        <dbReference type="ARBA" id="ARBA00022833"/>
    </source>
</evidence>
<comment type="subcellular location">
    <subcellularLocation>
        <location evidence="1">Nucleus</location>
    </subcellularLocation>
</comment>
<evidence type="ECO:0000256" key="8">
    <source>
        <dbReference type="SAM" id="Phobius"/>
    </source>
</evidence>
<sequence>MHPAAASSTAGRPDSKPDGSPQCFNCGVDSTPLWRRDAAGNVICNACGLYYKLHNVARPISMKRAVIKRRRRRATNNPAAIAAAAAAVAAAVGARPALRGPRTMLHAAAPAARSSSVPVDADAGSPALVALQQGRGGTWPGSSGSSPVLPFVSAPSAGRHVHMQCGGGLESLMKAAELSPPLPAADSLARQRSQNSLLDSLATVATAEISLSKRRALGVAWNSLAPVPHAVYREALQRECERLCLESL</sequence>
<accession>A0A9W7YJ52</accession>
<name>A0A9W7YJ52_9FUNG</name>
<dbReference type="EMBL" id="JANBOI010000001">
    <property type="protein sequence ID" value="KAJ1736305.1"/>
    <property type="molecule type" value="Genomic_DNA"/>
</dbReference>
<evidence type="ECO:0000256" key="3">
    <source>
        <dbReference type="ARBA" id="ARBA00022771"/>
    </source>
</evidence>
<dbReference type="InterPro" id="IPR013088">
    <property type="entry name" value="Znf_NHR/GATA"/>
</dbReference>
<dbReference type="CDD" id="cd00202">
    <property type="entry name" value="ZnF_GATA"/>
    <property type="match status" value="1"/>
</dbReference>
<feature type="domain" description="GATA-type" evidence="9">
    <location>
        <begin position="17"/>
        <end position="70"/>
    </location>
</feature>
<evidence type="ECO:0000256" key="7">
    <source>
        <dbReference type="SAM" id="MobiDB-lite"/>
    </source>
</evidence>
<dbReference type="GO" id="GO:0045944">
    <property type="term" value="P:positive regulation of transcription by RNA polymerase II"/>
    <property type="evidence" value="ECO:0007669"/>
    <property type="project" value="TreeGrafter"/>
</dbReference>
<keyword evidence="8" id="KW-1133">Transmembrane helix</keyword>
<dbReference type="SMART" id="SM00401">
    <property type="entry name" value="ZnF_GATA"/>
    <property type="match status" value="1"/>
</dbReference>
<dbReference type="SUPFAM" id="SSF57716">
    <property type="entry name" value="Glucocorticoid receptor-like (DNA-binding domain)"/>
    <property type="match status" value="1"/>
</dbReference>
<organism evidence="10 11">
    <name type="scientific">Coemansia biformis</name>
    <dbReference type="NCBI Taxonomy" id="1286918"/>
    <lineage>
        <taxon>Eukaryota</taxon>
        <taxon>Fungi</taxon>
        <taxon>Fungi incertae sedis</taxon>
        <taxon>Zoopagomycota</taxon>
        <taxon>Kickxellomycotina</taxon>
        <taxon>Kickxellomycetes</taxon>
        <taxon>Kickxellales</taxon>
        <taxon>Kickxellaceae</taxon>
        <taxon>Coemansia</taxon>
    </lineage>
</organism>
<dbReference type="PANTHER" id="PTHR10071:SF281">
    <property type="entry name" value="BOX A-BINDING FACTOR-RELATED"/>
    <property type="match status" value="1"/>
</dbReference>
<dbReference type="PROSITE" id="PS00344">
    <property type="entry name" value="GATA_ZN_FINGER_1"/>
    <property type="match status" value="1"/>
</dbReference>
<dbReference type="InterPro" id="IPR000679">
    <property type="entry name" value="Znf_GATA"/>
</dbReference>
<dbReference type="InterPro" id="IPR039355">
    <property type="entry name" value="Transcription_factor_GATA"/>
</dbReference>
<dbReference type="PANTHER" id="PTHR10071">
    <property type="entry name" value="TRANSCRIPTION FACTOR GATA FAMILY MEMBER"/>
    <property type="match status" value="1"/>
</dbReference>
<dbReference type="PROSITE" id="PS50114">
    <property type="entry name" value="GATA_ZN_FINGER_2"/>
    <property type="match status" value="1"/>
</dbReference>
<dbReference type="GO" id="GO:0000978">
    <property type="term" value="F:RNA polymerase II cis-regulatory region sequence-specific DNA binding"/>
    <property type="evidence" value="ECO:0007669"/>
    <property type="project" value="TreeGrafter"/>
</dbReference>
<proteinExistence type="predicted"/>
<protein>
    <submittedName>
        <fullName evidence="10">GATA type transcriptional activator of nitrogen-regulated proteins</fullName>
    </submittedName>
</protein>
<evidence type="ECO:0000256" key="1">
    <source>
        <dbReference type="ARBA" id="ARBA00004123"/>
    </source>
</evidence>
<evidence type="ECO:0000256" key="5">
    <source>
        <dbReference type="ARBA" id="ARBA00023242"/>
    </source>
</evidence>
<keyword evidence="11" id="KW-1185">Reference proteome</keyword>
<evidence type="ECO:0000259" key="9">
    <source>
        <dbReference type="PROSITE" id="PS50114"/>
    </source>
</evidence>
<gene>
    <name evidence="10" type="primary">SFU1_1</name>
    <name evidence="10" type="ORF">LPJ61_000089</name>
</gene>
<evidence type="ECO:0000313" key="10">
    <source>
        <dbReference type="EMBL" id="KAJ1736305.1"/>
    </source>
</evidence>
<keyword evidence="4" id="KW-0862">Zinc</keyword>
<keyword evidence="3 6" id="KW-0863">Zinc-finger</keyword>
<keyword evidence="5" id="KW-0539">Nucleus</keyword>
<dbReference type="OrthoDB" id="515401at2759"/>